<protein>
    <submittedName>
        <fullName evidence="1">Uncharacterized protein</fullName>
    </submittedName>
</protein>
<dbReference type="AlphaFoldDB" id="A0A314YQX4"/>
<dbReference type="EMBL" id="PJQY01000864">
    <property type="protein sequence ID" value="PQQ07371.1"/>
    <property type="molecule type" value="Genomic_DNA"/>
</dbReference>
<accession>A0A314YQX4</accession>
<evidence type="ECO:0000313" key="2">
    <source>
        <dbReference type="Proteomes" id="UP000250321"/>
    </source>
</evidence>
<keyword evidence="2" id="KW-1185">Reference proteome</keyword>
<evidence type="ECO:0000313" key="1">
    <source>
        <dbReference type="EMBL" id="PQQ07371.1"/>
    </source>
</evidence>
<gene>
    <name evidence="1" type="ORF">Pyn_13511</name>
</gene>
<reference evidence="1 2" key="1">
    <citation type="submission" date="2018-02" db="EMBL/GenBank/DDBJ databases">
        <title>Draft genome of wild Prunus yedoensis var. nudiflora.</title>
        <authorList>
            <person name="Baek S."/>
            <person name="Kim J.-H."/>
            <person name="Choi K."/>
            <person name="Kim G.-B."/>
            <person name="Cho A."/>
            <person name="Jang H."/>
            <person name="Shin C.-H."/>
            <person name="Yu H.-J."/>
            <person name="Mun J.-H."/>
        </authorList>
    </citation>
    <scope>NUCLEOTIDE SEQUENCE [LARGE SCALE GENOMIC DNA]</scope>
    <source>
        <strain evidence="2">cv. Jeju island</strain>
        <tissue evidence="1">Leaf</tissue>
    </source>
</reference>
<sequence>MQMWARDMSFGVTGWPIESGLIQLELYNFRGRAEAFVDCGKRKTKYMVVVVRLLTANFYSC</sequence>
<organism evidence="1 2">
    <name type="scientific">Prunus yedoensis var. nudiflora</name>
    <dbReference type="NCBI Taxonomy" id="2094558"/>
    <lineage>
        <taxon>Eukaryota</taxon>
        <taxon>Viridiplantae</taxon>
        <taxon>Streptophyta</taxon>
        <taxon>Embryophyta</taxon>
        <taxon>Tracheophyta</taxon>
        <taxon>Spermatophyta</taxon>
        <taxon>Magnoliopsida</taxon>
        <taxon>eudicotyledons</taxon>
        <taxon>Gunneridae</taxon>
        <taxon>Pentapetalae</taxon>
        <taxon>rosids</taxon>
        <taxon>fabids</taxon>
        <taxon>Rosales</taxon>
        <taxon>Rosaceae</taxon>
        <taxon>Amygdaloideae</taxon>
        <taxon>Amygdaleae</taxon>
        <taxon>Prunus</taxon>
    </lineage>
</organism>
<proteinExistence type="predicted"/>
<name>A0A314YQX4_PRUYE</name>
<comment type="caution">
    <text evidence="1">The sequence shown here is derived from an EMBL/GenBank/DDBJ whole genome shotgun (WGS) entry which is preliminary data.</text>
</comment>
<dbReference type="Proteomes" id="UP000250321">
    <property type="component" value="Unassembled WGS sequence"/>
</dbReference>